<dbReference type="InterPro" id="IPR050382">
    <property type="entry name" value="MFS_Na/Anion_cotransporter"/>
</dbReference>
<sequence length="494" mass="52473">MKAVPEDAPAPGPVASEGADQAAGTGSRRLRPWHTLWFVLLLGWTVSAADRAVTGPVVSWMIDNGVGFLADTDNPHALGGLIGGLFFAGYMLTQFPGGYLGDRYGHRTLIVVSLLWAGVATILTGFLGGLTAFIVVRVVTGLGEGAFYSNDRTLITAVTPERNRSLGMGVVITGLAFGITIATVCTPHFIDVGKVFLPDVEAWRMAFWILGVATLLVGLLTTWYFRTHLRLRTVGRAALHLGGYSLVSLVLIMAVYLIGDRLGLSDLWIAVLEVVLAAGLVLFALARKGEELGPVLKNRDLFLLYLANIAILWNLWFFSFWSVSIVAGAAHSSFASAALTAGFNAGAGILGFPAGGLLCDYGVRRGWNRKTIMLSFTGVQAVLTLAFAWYLSAADKPSLWVMGVLLFTTSLFFNALQPVGHALTADLARPELRGSAFGMQNLIGETGAVLSPAVGGVLRDSTGSWTAAVWLDAGIVVVGFCLLSQVRAARTTPS</sequence>
<proteinExistence type="predicted"/>
<evidence type="ECO:0000256" key="6">
    <source>
        <dbReference type="SAM" id="Phobius"/>
    </source>
</evidence>
<feature type="region of interest" description="Disordered" evidence="5">
    <location>
        <begin position="1"/>
        <end position="26"/>
    </location>
</feature>
<evidence type="ECO:0000256" key="3">
    <source>
        <dbReference type="ARBA" id="ARBA00022989"/>
    </source>
</evidence>
<feature type="transmembrane region" description="Helical" evidence="6">
    <location>
        <begin position="437"/>
        <end position="458"/>
    </location>
</feature>
<dbReference type="InterPro" id="IPR036259">
    <property type="entry name" value="MFS_trans_sf"/>
</dbReference>
<dbReference type="EMBL" id="JACHJL010000018">
    <property type="protein sequence ID" value="MBB5938701.1"/>
    <property type="molecule type" value="Genomic_DNA"/>
</dbReference>
<feature type="transmembrane region" description="Helical" evidence="6">
    <location>
        <begin position="397"/>
        <end position="416"/>
    </location>
</feature>
<comment type="caution">
    <text evidence="8">The sequence shown here is derived from an EMBL/GenBank/DDBJ whole genome shotgun (WGS) entry which is preliminary data.</text>
</comment>
<dbReference type="AlphaFoldDB" id="A0A7W9V1X3"/>
<dbReference type="GO" id="GO:0022857">
    <property type="term" value="F:transmembrane transporter activity"/>
    <property type="evidence" value="ECO:0007669"/>
    <property type="project" value="InterPro"/>
</dbReference>
<dbReference type="GO" id="GO:0005886">
    <property type="term" value="C:plasma membrane"/>
    <property type="evidence" value="ECO:0007669"/>
    <property type="project" value="UniProtKB-SubCell"/>
</dbReference>
<dbReference type="PANTHER" id="PTHR11662">
    <property type="entry name" value="SOLUTE CARRIER FAMILY 17"/>
    <property type="match status" value="1"/>
</dbReference>
<keyword evidence="2 6" id="KW-0812">Transmembrane</keyword>
<dbReference type="Gene3D" id="1.20.1250.20">
    <property type="entry name" value="MFS general substrate transporter like domains"/>
    <property type="match status" value="2"/>
</dbReference>
<protein>
    <submittedName>
        <fullName evidence="8">MFS family permease</fullName>
    </submittedName>
</protein>
<evidence type="ECO:0000259" key="7">
    <source>
        <dbReference type="PROSITE" id="PS50850"/>
    </source>
</evidence>
<feature type="transmembrane region" description="Helical" evidence="6">
    <location>
        <begin position="334"/>
        <end position="359"/>
    </location>
</feature>
<evidence type="ECO:0000256" key="5">
    <source>
        <dbReference type="SAM" id="MobiDB-lite"/>
    </source>
</evidence>
<feature type="transmembrane region" description="Helical" evidence="6">
    <location>
        <begin position="371"/>
        <end position="391"/>
    </location>
</feature>
<evidence type="ECO:0000313" key="8">
    <source>
        <dbReference type="EMBL" id="MBB5938701.1"/>
    </source>
</evidence>
<accession>A0A7W9V1X3</accession>
<feature type="transmembrane region" description="Helical" evidence="6">
    <location>
        <begin position="169"/>
        <end position="190"/>
    </location>
</feature>
<feature type="transmembrane region" description="Helical" evidence="6">
    <location>
        <begin position="74"/>
        <end position="92"/>
    </location>
</feature>
<evidence type="ECO:0000256" key="4">
    <source>
        <dbReference type="ARBA" id="ARBA00023136"/>
    </source>
</evidence>
<evidence type="ECO:0000256" key="1">
    <source>
        <dbReference type="ARBA" id="ARBA00004651"/>
    </source>
</evidence>
<dbReference type="Proteomes" id="UP000588098">
    <property type="component" value="Unassembled WGS sequence"/>
</dbReference>
<feature type="transmembrane region" description="Helical" evidence="6">
    <location>
        <begin position="237"/>
        <end position="259"/>
    </location>
</feature>
<dbReference type="PANTHER" id="PTHR11662:SF399">
    <property type="entry name" value="FI19708P1-RELATED"/>
    <property type="match status" value="1"/>
</dbReference>
<feature type="transmembrane region" description="Helical" evidence="6">
    <location>
        <begin position="265"/>
        <end position="286"/>
    </location>
</feature>
<keyword evidence="3 6" id="KW-1133">Transmembrane helix</keyword>
<keyword evidence="4 6" id="KW-0472">Membrane</keyword>
<keyword evidence="9" id="KW-1185">Reference proteome</keyword>
<reference evidence="8 9" key="1">
    <citation type="submission" date="2020-08" db="EMBL/GenBank/DDBJ databases">
        <title>Genomic Encyclopedia of Type Strains, Phase III (KMG-III): the genomes of soil and plant-associated and newly described type strains.</title>
        <authorList>
            <person name="Whitman W."/>
        </authorList>
    </citation>
    <scope>NUCLEOTIDE SEQUENCE [LARGE SCALE GENOMIC DNA]</scope>
    <source>
        <strain evidence="8 9">CECT 8305</strain>
    </source>
</reference>
<comment type="subcellular location">
    <subcellularLocation>
        <location evidence="1">Cell membrane</location>
        <topology evidence="1">Multi-pass membrane protein</topology>
    </subcellularLocation>
</comment>
<dbReference type="InterPro" id="IPR020846">
    <property type="entry name" value="MFS_dom"/>
</dbReference>
<evidence type="ECO:0000313" key="9">
    <source>
        <dbReference type="Proteomes" id="UP000588098"/>
    </source>
</evidence>
<evidence type="ECO:0000256" key="2">
    <source>
        <dbReference type="ARBA" id="ARBA00022692"/>
    </source>
</evidence>
<gene>
    <name evidence="8" type="ORF">FHS42_005792</name>
</gene>
<name>A0A7W9V1X3_9ACTN</name>
<dbReference type="RefSeq" id="WP_184576665.1">
    <property type="nucleotide sequence ID" value="NZ_JACHJL010000018.1"/>
</dbReference>
<organism evidence="8 9">
    <name type="scientific">Streptomyces zagrosensis</name>
    <dbReference type="NCBI Taxonomy" id="1042984"/>
    <lineage>
        <taxon>Bacteria</taxon>
        <taxon>Bacillati</taxon>
        <taxon>Actinomycetota</taxon>
        <taxon>Actinomycetes</taxon>
        <taxon>Kitasatosporales</taxon>
        <taxon>Streptomycetaceae</taxon>
        <taxon>Streptomyces</taxon>
    </lineage>
</organism>
<dbReference type="InterPro" id="IPR011701">
    <property type="entry name" value="MFS"/>
</dbReference>
<dbReference type="PROSITE" id="PS50850">
    <property type="entry name" value="MFS"/>
    <property type="match status" value="1"/>
</dbReference>
<feature type="transmembrane region" description="Helical" evidence="6">
    <location>
        <begin position="464"/>
        <end position="483"/>
    </location>
</feature>
<feature type="domain" description="Major facilitator superfamily (MFS) profile" evidence="7">
    <location>
        <begin position="36"/>
        <end position="494"/>
    </location>
</feature>
<dbReference type="Pfam" id="PF07690">
    <property type="entry name" value="MFS_1"/>
    <property type="match status" value="2"/>
</dbReference>
<dbReference type="SUPFAM" id="SSF103473">
    <property type="entry name" value="MFS general substrate transporter"/>
    <property type="match status" value="1"/>
</dbReference>
<feature type="transmembrane region" description="Helical" evidence="6">
    <location>
        <begin position="202"/>
        <end position="225"/>
    </location>
</feature>
<feature type="transmembrane region" description="Helical" evidence="6">
    <location>
        <begin position="302"/>
        <end position="322"/>
    </location>
</feature>